<name>A0ACB8D9X9_DERSI</name>
<accession>A0ACB8D9X9</accession>
<evidence type="ECO:0000313" key="1">
    <source>
        <dbReference type="EMBL" id="KAH7964911.1"/>
    </source>
</evidence>
<comment type="caution">
    <text evidence="1">The sequence shown here is derived from an EMBL/GenBank/DDBJ whole genome shotgun (WGS) entry which is preliminary data.</text>
</comment>
<gene>
    <name evidence="1" type="ORF">HPB49_002508</name>
</gene>
<reference evidence="1" key="1">
    <citation type="submission" date="2020-05" db="EMBL/GenBank/DDBJ databases">
        <title>Large-scale comparative analyses of tick genomes elucidate their genetic diversity and vector capacities.</title>
        <authorList>
            <person name="Jia N."/>
            <person name="Wang J."/>
            <person name="Shi W."/>
            <person name="Du L."/>
            <person name="Sun Y."/>
            <person name="Zhan W."/>
            <person name="Jiang J."/>
            <person name="Wang Q."/>
            <person name="Zhang B."/>
            <person name="Ji P."/>
            <person name="Sakyi L.B."/>
            <person name="Cui X."/>
            <person name="Yuan T."/>
            <person name="Jiang B."/>
            <person name="Yang W."/>
            <person name="Lam T.T.-Y."/>
            <person name="Chang Q."/>
            <person name="Ding S."/>
            <person name="Wang X."/>
            <person name="Zhu J."/>
            <person name="Ruan X."/>
            <person name="Zhao L."/>
            <person name="Wei J."/>
            <person name="Que T."/>
            <person name="Du C."/>
            <person name="Cheng J."/>
            <person name="Dai P."/>
            <person name="Han X."/>
            <person name="Huang E."/>
            <person name="Gao Y."/>
            <person name="Liu J."/>
            <person name="Shao H."/>
            <person name="Ye R."/>
            <person name="Li L."/>
            <person name="Wei W."/>
            <person name="Wang X."/>
            <person name="Wang C."/>
            <person name="Yang T."/>
            <person name="Huo Q."/>
            <person name="Li W."/>
            <person name="Guo W."/>
            <person name="Chen H."/>
            <person name="Zhou L."/>
            <person name="Ni X."/>
            <person name="Tian J."/>
            <person name="Zhou Y."/>
            <person name="Sheng Y."/>
            <person name="Liu T."/>
            <person name="Pan Y."/>
            <person name="Xia L."/>
            <person name="Li J."/>
            <person name="Zhao F."/>
            <person name="Cao W."/>
        </authorList>
    </citation>
    <scope>NUCLEOTIDE SEQUENCE</scope>
    <source>
        <strain evidence="1">Dsil-2018</strain>
    </source>
</reference>
<sequence length="166" mass="18765">MPTAYVIAMELFPASVLQHIARGLEEPESRGEVSPQVADTKVASGNVRLPPVFSLRDFFLSSSIRDSSDENGEEEGKSELSDASSFDDDGLKRPNDLYERYLFRIRTQRDGESHRKFLQALKDQADNCDFGECLRHHGTRPGDIRHQQRRSSRADAWPAKPHHGQS</sequence>
<keyword evidence="2" id="KW-1185">Reference proteome</keyword>
<protein>
    <submittedName>
        <fullName evidence="1">Uncharacterized protein</fullName>
    </submittedName>
</protein>
<organism evidence="1 2">
    <name type="scientific">Dermacentor silvarum</name>
    <name type="common">Tick</name>
    <dbReference type="NCBI Taxonomy" id="543639"/>
    <lineage>
        <taxon>Eukaryota</taxon>
        <taxon>Metazoa</taxon>
        <taxon>Ecdysozoa</taxon>
        <taxon>Arthropoda</taxon>
        <taxon>Chelicerata</taxon>
        <taxon>Arachnida</taxon>
        <taxon>Acari</taxon>
        <taxon>Parasitiformes</taxon>
        <taxon>Ixodida</taxon>
        <taxon>Ixodoidea</taxon>
        <taxon>Ixodidae</taxon>
        <taxon>Rhipicephalinae</taxon>
        <taxon>Dermacentor</taxon>
    </lineage>
</organism>
<dbReference type="EMBL" id="CM023471">
    <property type="protein sequence ID" value="KAH7964911.1"/>
    <property type="molecule type" value="Genomic_DNA"/>
</dbReference>
<evidence type="ECO:0000313" key="2">
    <source>
        <dbReference type="Proteomes" id="UP000821865"/>
    </source>
</evidence>
<proteinExistence type="predicted"/>
<dbReference type="Proteomes" id="UP000821865">
    <property type="component" value="Chromosome 2"/>
</dbReference>